<keyword evidence="1" id="KW-1133">Transmembrane helix</keyword>
<name>A0AAD7C613_MYCRO</name>
<evidence type="ECO:0000313" key="2">
    <source>
        <dbReference type="EMBL" id="KAJ7640138.1"/>
    </source>
</evidence>
<evidence type="ECO:0000313" key="3">
    <source>
        <dbReference type="Proteomes" id="UP001221757"/>
    </source>
</evidence>
<gene>
    <name evidence="2" type="ORF">B0H17DRAFT_477993</name>
</gene>
<feature type="transmembrane region" description="Helical" evidence="1">
    <location>
        <begin position="150"/>
        <end position="169"/>
    </location>
</feature>
<feature type="transmembrane region" description="Helical" evidence="1">
    <location>
        <begin position="175"/>
        <end position="193"/>
    </location>
</feature>
<dbReference type="EMBL" id="JARKIE010000435">
    <property type="protein sequence ID" value="KAJ7640138.1"/>
    <property type="molecule type" value="Genomic_DNA"/>
</dbReference>
<dbReference type="AlphaFoldDB" id="A0AAD7C613"/>
<keyword evidence="1" id="KW-0472">Membrane</keyword>
<dbReference type="Proteomes" id="UP001221757">
    <property type="component" value="Unassembled WGS sequence"/>
</dbReference>
<proteinExistence type="predicted"/>
<protein>
    <submittedName>
        <fullName evidence="2">Uncharacterized protein</fullName>
    </submittedName>
</protein>
<sequence>MTAVWVSSSLIYLLFVHMVRIGIVRFAAYRYTASHPFSLAPPLPAIVSSLSRRALVPLHASFPFCSPFLSSRPSRHFLLAPPSFFPPSPSPSLTAPLAFHPRPCPCCAFPPYAGSSLSIPPSRFPCYQRPIARRGQVEEEEARANDAKPFGVGLVLVFGVAAGGCERGFGGESQSSFFLLGGMCLGLGCLGWWDHRHLS</sequence>
<keyword evidence="1" id="KW-0812">Transmembrane</keyword>
<organism evidence="2 3">
    <name type="scientific">Mycena rosella</name>
    <name type="common">Pink bonnet</name>
    <name type="synonym">Agaricus rosellus</name>
    <dbReference type="NCBI Taxonomy" id="1033263"/>
    <lineage>
        <taxon>Eukaryota</taxon>
        <taxon>Fungi</taxon>
        <taxon>Dikarya</taxon>
        <taxon>Basidiomycota</taxon>
        <taxon>Agaricomycotina</taxon>
        <taxon>Agaricomycetes</taxon>
        <taxon>Agaricomycetidae</taxon>
        <taxon>Agaricales</taxon>
        <taxon>Marasmiineae</taxon>
        <taxon>Mycenaceae</taxon>
        <taxon>Mycena</taxon>
    </lineage>
</organism>
<evidence type="ECO:0000256" key="1">
    <source>
        <dbReference type="SAM" id="Phobius"/>
    </source>
</evidence>
<comment type="caution">
    <text evidence="2">The sequence shown here is derived from an EMBL/GenBank/DDBJ whole genome shotgun (WGS) entry which is preliminary data.</text>
</comment>
<accession>A0AAD7C613</accession>
<keyword evidence="3" id="KW-1185">Reference proteome</keyword>
<feature type="transmembrane region" description="Helical" evidence="1">
    <location>
        <begin position="6"/>
        <end position="28"/>
    </location>
</feature>
<reference evidence="2" key="1">
    <citation type="submission" date="2023-03" db="EMBL/GenBank/DDBJ databases">
        <title>Massive genome expansion in bonnet fungi (Mycena s.s.) driven by repeated elements and novel gene families across ecological guilds.</title>
        <authorList>
            <consortium name="Lawrence Berkeley National Laboratory"/>
            <person name="Harder C.B."/>
            <person name="Miyauchi S."/>
            <person name="Viragh M."/>
            <person name="Kuo A."/>
            <person name="Thoen E."/>
            <person name="Andreopoulos B."/>
            <person name="Lu D."/>
            <person name="Skrede I."/>
            <person name="Drula E."/>
            <person name="Henrissat B."/>
            <person name="Morin E."/>
            <person name="Kohler A."/>
            <person name="Barry K."/>
            <person name="LaButti K."/>
            <person name="Morin E."/>
            <person name="Salamov A."/>
            <person name="Lipzen A."/>
            <person name="Mereny Z."/>
            <person name="Hegedus B."/>
            <person name="Baldrian P."/>
            <person name="Stursova M."/>
            <person name="Weitz H."/>
            <person name="Taylor A."/>
            <person name="Grigoriev I.V."/>
            <person name="Nagy L.G."/>
            <person name="Martin F."/>
            <person name="Kauserud H."/>
        </authorList>
    </citation>
    <scope>NUCLEOTIDE SEQUENCE</scope>
    <source>
        <strain evidence="2">CBHHK067</strain>
    </source>
</reference>